<evidence type="ECO:0000256" key="1">
    <source>
        <dbReference type="ARBA" id="ARBA00004255"/>
    </source>
</evidence>
<feature type="repeat" description="WD" evidence="13">
    <location>
        <begin position="190"/>
        <end position="231"/>
    </location>
</feature>
<proteinExistence type="predicted"/>
<dbReference type="PANTHER" id="PTHR19876">
    <property type="entry name" value="COATOMER"/>
    <property type="match status" value="1"/>
</dbReference>
<dbReference type="HOGENOM" id="CLU_007565_1_0_1"/>
<feature type="domain" description="COPA/B second beta-propeller" evidence="14">
    <location>
        <begin position="414"/>
        <end position="577"/>
    </location>
</feature>
<evidence type="ECO:0000313" key="17">
    <source>
        <dbReference type="EMBL" id="CAK86827.1"/>
    </source>
</evidence>
<dbReference type="EMBL" id="CT868596">
    <property type="protein sequence ID" value="CAK86827.1"/>
    <property type="molecule type" value="Genomic_DNA"/>
</dbReference>
<evidence type="ECO:0000256" key="3">
    <source>
        <dbReference type="ARBA" id="ARBA00022448"/>
    </source>
</evidence>
<accession>A0DUW0</accession>
<dbReference type="Proteomes" id="UP000000600">
    <property type="component" value="Unassembled WGS sequence"/>
</dbReference>
<dbReference type="GO" id="GO:0005198">
    <property type="term" value="F:structural molecule activity"/>
    <property type="evidence" value="ECO:0007669"/>
    <property type="project" value="InterPro"/>
</dbReference>
<comment type="function">
    <text evidence="11">The coatomer is a cytosolic protein complex that binds to dilysine motifs and reversibly associates with Golgi non-clathrin-coated vesicles, which further mediate biosynthetic protein transport from the ER, via the Golgi up to the trans Golgi network. Coatomer complex is required for budding from Golgi membranes, and is essential for the retrograde Golgi-to-ER transport of dilysine-tagged proteins.</text>
</comment>
<keyword evidence="9" id="KW-0333">Golgi apparatus</keyword>
<dbReference type="InterPro" id="IPR036322">
    <property type="entry name" value="WD40_repeat_dom_sf"/>
</dbReference>
<dbReference type="GO" id="GO:0006886">
    <property type="term" value="P:intracellular protein transport"/>
    <property type="evidence" value="ECO:0000318"/>
    <property type="project" value="GO_Central"/>
</dbReference>
<evidence type="ECO:0000259" key="15">
    <source>
        <dbReference type="Pfam" id="PF06957"/>
    </source>
</evidence>
<keyword evidence="18" id="KW-1185">Reference proteome</keyword>
<sequence length="1150" mass="133076">MFVKFERHSDRVKSVSFHPHRPWVLSALHSGIIELIDYRIKKRIATYDDHKGAVRSVQFHPQLNLFCSGGDDFTVRVWNFKQCQFILKGHLDYVRCVTFHPINPWVLSGSDDQTARVWNYQSRQTIGILTGHTHYIMACHFHPTQDFIITCSLDQTARLWNYGVLKQRYAQKKNQEYVLSGAEVQLISILDAHKDQLNWCAFHQTEPFVITSADDKNIKLWKYNDTKAWEYDTLSGHTNNVCCSEFHPKGNVIISDSEDHTVRIWDFATRKQIGVYENKYFDRYWIVSCHQNNYYFACGSDTMLQVFTLHKDRVPLVLVNDRYLCIAEQKTLKVVELISGQQQIIRDIATVITPTPTLLEDNIEFIEYNTYDTQKTQLMIRCIRSFKEPSKPKRHLLIVFQQQKGDSGVKQFFANCACFIGKNKIARINQDQQVESYNYETDAVQLIDDKPASKVFHAPGGKILIQRIGTTPQLELFDPMTKQVLHSVDYLNAKYVLYVESYLIVSTKLFLSIFSKQLQKLIEIKEQINIKSFIWFNNIIIYTTKSQIKYFLLNGDTGVLKSTENILYLAKAEEQQQNKLKLIAFDNTGKYISEILDISEPLFKIAIMNKDLNSIHKFIENNQNEAMLSYLYQKKLASMALKLVKDKHAKFSLSLDCGNLEYAYKVAQVIKDPQYFEQLRTEALRQGNHLLVDVCDQQLSQFDRLFFLCLCTGNTEKQEKLQNISPNFIYESQKYKKIAIKNSLPKLSQIMDHIDGTPQKLDDGQKETIEWIKSLGGSQALVPPIPIMKFKSDPWPLVQLNEQDIINLEVTNETVVQQDIFTLQKQVIEEPQIDEQVNDGQWGLDEEPEELIIESKAKDPVNKNIDEEALRGRYVNQKGDVAIKYIVAGDYETGIKLLNQQINLNNNQQFLKLLVDLPNFQLVNSTPYLALATLPVKINRFNEIKNLIKLGYKYTTDAKFNEVSTCFQSVLQKILLTDFEENQIEDIKRYISICRSYLLAMRCDSLKKESNALEMACKMATIDLQPGHRILTLRQALSISYKQKNFITCQQIAKKLIELLKSDNTQKPEVLQNAQKYEKASQQQNSNAVQIEFQEQWLNQQPMYSANTLKNISTFKSCPYDGSVYETDYQQTCLICGLCRVGNAPGLKYQ</sequence>
<dbReference type="Pfam" id="PF23953">
    <property type="entry name" value="TPR_COPA_B"/>
    <property type="match status" value="1"/>
</dbReference>
<keyword evidence="10" id="KW-0472">Membrane</keyword>
<gene>
    <name evidence="17" type="ORF">GSPATT00020489001</name>
</gene>
<evidence type="ECO:0000256" key="12">
    <source>
        <dbReference type="ARBA" id="ARBA00032920"/>
    </source>
</evidence>
<keyword evidence="4" id="KW-0963">Cytoplasm</keyword>
<dbReference type="InterPro" id="IPR056176">
    <property type="entry name" value="TPR_COPA_B"/>
</dbReference>
<dbReference type="PANTHER" id="PTHR19876:SF1">
    <property type="entry name" value="COATOMER SUBUNIT ALPHA"/>
    <property type="match status" value="1"/>
</dbReference>
<dbReference type="FunFam" id="2.130.10.10:FF:000016">
    <property type="entry name" value="Coatomer alpha subunit, putative"/>
    <property type="match status" value="1"/>
</dbReference>
<protein>
    <recommendedName>
        <fullName evidence="12">Beta'-coat protein</fullName>
    </recommendedName>
</protein>
<dbReference type="InterPro" id="IPR050844">
    <property type="entry name" value="Coatomer_complex_subunit"/>
</dbReference>
<dbReference type="GO" id="GO:0030126">
    <property type="term" value="C:COPI vesicle coat"/>
    <property type="evidence" value="ECO:0000318"/>
    <property type="project" value="GO_Central"/>
</dbReference>
<keyword evidence="6" id="KW-0677">Repeat</keyword>
<comment type="subcellular location">
    <subcellularLocation>
        <location evidence="2">Cytoplasm</location>
    </subcellularLocation>
    <subcellularLocation>
        <location evidence="1">Golgi apparatus membrane</location>
        <topology evidence="1">Peripheral membrane protein</topology>
        <orientation evidence="1">Cytoplasmic side</orientation>
    </subcellularLocation>
</comment>
<feature type="domain" description="COPA/B TPR" evidence="16">
    <location>
        <begin position="603"/>
        <end position="724"/>
    </location>
</feature>
<dbReference type="GeneID" id="5040009"/>
<dbReference type="GO" id="GO:0006888">
    <property type="term" value="P:endoplasmic reticulum to Golgi vesicle-mediated transport"/>
    <property type="evidence" value="ECO:0000318"/>
    <property type="project" value="GO_Central"/>
</dbReference>
<evidence type="ECO:0000313" key="18">
    <source>
        <dbReference type="Proteomes" id="UP000000600"/>
    </source>
</evidence>
<keyword evidence="7" id="KW-0931">ER-Golgi transport</keyword>
<dbReference type="InterPro" id="IPR001680">
    <property type="entry name" value="WD40_rpt"/>
</dbReference>
<dbReference type="PROSITE" id="PS50294">
    <property type="entry name" value="WD_REPEATS_REGION"/>
    <property type="match status" value="5"/>
</dbReference>
<evidence type="ECO:0000259" key="16">
    <source>
        <dbReference type="Pfam" id="PF23953"/>
    </source>
</evidence>
<dbReference type="Pfam" id="PF04053">
    <property type="entry name" value="B-prop_COPA_B_2nd"/>
    <property type="match status" value="1"/>
</dbReference>
<keyword evidence="8" id="KW-0653">Protein transport</keyword>
<keyword evidence="3" id="KW-0813">Transport</keyword>
<keyword evidence="5 13" id="KW-0853">WD repeat</keyword>
<feature type="repeat" description="WD" evidence="13">
    <location>
        <begin position="47"/>
        <end position="88"/>
    </location>
</feature>
<dbReference type="FunFam" id="1.25.40.470:FF:000002">
    <property type="entry name" value="Coatomer subunit alpha"/>
    <property type="match status" value="1"/>
</dbReference>
<dbReference type="InterPro" id="IPR010714">
    <property type="entry name" value="Coatomer_asu_C"/>
</dbReference>
<dbReference type="GO" id="GO:0006890">
    <property type="term" value="P:retrograde vesicle-mediated transport, Golgi to endoplasmic reticulum"/>
    <property type="evidence" value="ECO:0000318"/>
    <property type="project" value="GO_Central"/>
</dbReference>
<dbReference type="OMA" id="FFANCAC"/>
<dbReference type="Gene3D" id="2.130.10.10">
    <property type="entry name" value="YVTN repeat-like/Quinoprotein amine dehydrogenase"/>
    <property type="match status" value="1"/>
</dbReference>
<dbReference type="Pfam" id="PF06957">
    <property type="entry name" value="COPI_C"/>
    <property type="match status" value="1"/>
</dbReference>
<evidence type="ECO:0000259" key="14">
    <source>
        <dbReference type="Pfam" id="PF04053"/>
    </source>
</evidence>
<feature type="domain" description="Coatomer alpha subunit C-terminal" evidence="15">
    <location>
        <begin position="834"/>
        <end position="1147"/>
    </location>
</feature>
<dbReference type="RefSeq" id="XP_001454224.1">
    <property type="nucleotide sequence ID" value="XM_001454187.2"/>
</dbReference>
<dbReference type="SMART" id="SM00320">
    <property type="entry name" value="WD40"/>
    <property type="match status" value="7"/>
</dbReference>
<evidence type="ECO:0000256" key="11">
    <source>
        <dbReference type="ARBA" id="ARBA00025536"/>
    </source>
</evidence>
<evidence type="ECO:0000256" key="13">
    <source>
        <dbReference type="PROSITE-ProRule" id="PRU00221"/>
    </source>
</evidence>
<dbReference type="GO" id="GO:0006891">
    <property type="term" value="P:intra-Golgi vesicle-mediated transport"/>
    <property type="evidence" value="ECO:0000318"/>
    <property type="project" value="GO_Central"/>
</dbReference>
<evidence type="ECO:0000256" key="2">
    <source>
        <dbReference type="ARBA" id="ARBA00004496"/>
    </source>
</evidence>
<evidence type="ECO:0000256" key="9">
    <source>
        <dbReference type="ARBA" id="ARBA00023034"/>
    </source>
</evidence>
<feature type="repeat" description="WD" evidence="13">
    <location>
        <begin position="129"/>
        <end position="161"/>
    </location>
</feature>
<evidence type="ECO:0000256" key="10">
    <source>
        <dbReference type="ARBA" id="ARBA00023136"/>
    </source>
</evidence>
<dbReference type="InterPro" id="IPR006692">
    <property type="entry name" value="Beta-prop_COPA/B_2nd"/>
</dbReference>
<evidence type="ECO:0000256" key="8">
    <source>
        <dbReference type="ARBA" id="ARBA00022927"/>
    </source>
</evidence>
<dbReference type="FunCoup" id="A0DUW0">
    <property type="interactions" value="1448"/>
</dbReference>
<name>A0DUW0_PARTE</name>
<dbReference type="OrthoDB" id="10261470at2759"/>
<feature type="repeat" description="WD" evidence="13">
    <location>
        <begin position="87"/>
        <end position="128"/>
    </location>
</feature>
<evidence type="ECO:0000256" key="5">
    <source>
        <dbReference type="ARBA" id="ARBA00022574"/>
    </source>
</evidence>
<dbReference type="SUPFAM" id="SSF50978">
    <property type="entry name" value="WD40 repeat-like"/>
    <property type="match status" value="1"/>
</dbReference>
<dbReference type="GO" id="GO:0000139">
    <property type="term" value="C:Golgi membrane"/>
    <property type="evidence" value="ECO:0007669"/>
    <property type="project" value="UniProtKB-SubCell"/>
</dbReference>
<dbReference type="Gene3D" id="1.25.40.470">
    <property type="match status" value="1"/>
</dbReference>
<dbReference type="PROSITE" id="PS50082">
    <property type="entry name" value="WD_REPEATS_2"/>
    <property type="match status" value="5"/>
</dbReference>
<evidence type="ECO:0000256" key="7">
    <source>
        <dbReference type="ARBA" id="ARBA00022892"/>
    </source>
</evidence>
<dbReference type="InParanoid" id="A0DUW0"/>
<feature type="repeat" description="WD" evidence="13">
    <location>
        <begin position="234"/>
        <end position="275"/>
    </location>
</feature>
<dbReference type="InterPro" id="IPR020472">
    <property type="entry name" value="WD40_PAC1"/>
</dbReference>
<organism evidence="17 18">
    <name type="scientific">Paramecium tetraurelia</name>
    <dbReference type="NCBI Taxonomy" id="5888"/>
    <lineage>
        <taxon>Eukaryota</taxon>
        <taxon>Sar</taxon>
        <taxon>Alveolata</taxon>
        <taxon>Ciliophora</taxon>
        <taxon>Intramacronucleata</taxon>
        <taxon>Oligohymenophorea</taxon>
        <taxon>Peniculida</taxon>
        <taxon>Parameciidae</taxon>
        <taxon>Paramecium</taxon>
    </lineage>
</organism>
<evidence type="ECO:0000256" key="6">
    <source>
        <dbReference type="ARBA" id="ARBA00022737"/>
    </source>
</evidence>
<dbReference type="PRINTS" id="PR00320">
    <property type="entry name" value="GPROTEINBRPT"/>
</dbReference>
<dbReference type="Pfam" id="PF00400">
    <property type="entry name" value="WD40"/>
    <property type="match status" value="6"/>
</dbReference>
<dbReference type="AlphaFoldDB" id="A0DUW0"/>
<dbReference type="KEGG" id="ptm:GSPATT00020489001"/>
<dbReference type="InterPro" id="IPR015943">
    <property type="entry name" value="WD40/YVTN_repeat-like_dom_sf"/>
</dbReference>
<dbReference type="STRING" id="5888.A0DUW0"/>
<dbReference type="eggNOG" id="KOG0292">
    <property type="taxonomic scope" value="Eukaryota"/>
</dbReference>
<reference evidence="17 18" key="1">
    <citation type="journal article" date="2006" name="Nature">
        <title>Global trends of whole-genome duplications revealed by the ciliate Paramecium tetraurelia.</title>
        <authorList>
            <consortium name="Genoscope"/>
            <person name="Aury J.-M."/>
            <person name="Jaillon O."/>
            <person name="Duret L."/>
            <person name="Noel B."/>
            <person name="Jubin C."/>
            <person name="Porcel B.M."/>
            <person name="Segurens B."/>
            <person name="Daubin V."/>
            <person name="Anthouard V."/>
            <person name="Aiach N."/>
            <person name="Arnaiz O."/>
            <person name="Billaut A."/>
            <person name="Beisson J."/>
            <person name="Blanc I."/>
            <person name="Bouhouche K."/>
            <person name="Camara F."/>
            <person name="Duharcourt S."/>
            <person name="Guigo R."/>
            <person name="Gogendeau D."/>
            <person name="Katinka M."/>
            <person name="Keller A.-M."/>
            <person name="Kissmehl R."/>
            <person name="Klotz C."/>
            <person name="Koll F."/>
            <person name="Le Moue A."/>
            <person name="Lepere C."/>
            <person name="Malinsky S."/>
            <person name="Nowacki M."/>
            <person name="Nowak J.K."/>
            <person name="Plattner H."/>
            <person name="Poulain J."/>
            <person name="Ruiz F."/>
            <person name="Serrano V."/>
            <person name="Zagulski M."/>
            <person name="Dessen P."/>
            <person name="Betermier M."/>
            <person name="Weissenbach J."/>
            <person name="Scarpelli C."/>
            <person name="Schachter V."/>
            <person name="Sperling L."/>
            <person name="Meyer E."/>
            <person name="Cohen J."/>
            <person name="Wincker P."/>
        </authorList>
    </citation>
    <scope>NUCLEOTIDE SEQUENCE [LARGE SCALE GENOMIC DNA]</scope>
    <source>
        <strain evidence="17 18">Stock d4-2</strain>
    </source>
</reference>
<dbReference type="CDD" id="cd00200">
    <property type="entry name" value="WD40"/>
    <property type="match status" value="1"/>
</dbReference>
<evidence type="ECO:0000256" key="4">
    <source>
        <dbReference type="ARBA" id="ARBA00022490"/>
    </source>
</evidence>